<gene>
    <name evidence="18" type="primary">uvrA_3</name>
    <name evidence="18" type="ORF">FF011L_29700</name>
</gene>
<comment type="similarity">
    <text evidence="14">Belongs to the ABC transporter superfamily. UvrA family.</text>
</comment>
<keyword evidence="4" id="KW-0677">Repeat</keyword>
<proteinExistence type="inferred from homology"/>
<keyword evidence="5" id="KW-0547">Nucleotide-binding</keyword>
<dbReference type="NCBIfam" id="TIGR00630">
    <property type="entry name" value="uvra"/>
    <property type="match status" value="1"/>
</dbReference>
<dbReference type="SUPFAM" id="SSF52540">
    <property type="entry name" value="P-loop containing nucleoside triphosphate hydrolases"/>
    <property type="match status" value="2"/>
</dbReference>
<dbReference type="GO" id="GO:0004518">
    <property type="term" value="F:nuclease activity"/>
    <property type="evidence" value="ECO:0007669"/>
    <property type="project" value="UniProtKB-KW"/>
</dbReference>
<dbReference type="SMART" id="SM00382">
    <property type="entry name" value="AAA"/>
    <property type="match status" value="2"/>
</dbReference>
<evidence type="ECO:0000256" key="3">
    <source>
        <dbReference type="ARBA" id="ARBA00022723"/>
    </source>
</evidence>
<keyword evidence="3" id="KW-0479">Metal-binding</keyword>
<dbReference type="Proteomes" id="UP000320672">
    <property type="component" value="Chromosome"/>
</dbReference>
<evidence type="ECO:0000256" key="8">
    <source>
        <dbReference type="ARBA" id="ARBA00022771"/>
    </source>
</evidence>
<evidence type="ECO:0000256" key="1">
    <source>
        <dbReference type="ARBA" id="ARBA00004496"/>
    </source>
</evidence>
<dbReference type="InterPro" id="IPR017871">
    <property type="entry name" value="ABC_transporter-like_CS"/>
</dbReference>
<evidence type="ECO:0000256" key="12">
    <source>
        <dbReference type="ARBA" id="ARBA00023125"/>
    </source>
</evidence>
<sequence length="953" mass="104420">MNSEPSIVSSSDSRSIQARGVRVHNLKEVDLDLPRNQLIAFCGRSGSGKTSMALDTLYAEGQRRYIESFSAYTRQFLQRLDKPDCDSITGLPPAIAVSRSGAARGNRSTVATATEVADHLRLLFAKIAGLICYRCHQPVVTYDPQSTAAEIAKLPPRTRVMLGFRIQLDNREHASEVLLGLQQQGYVRIILKDRLFHLAEDDRSEIAKAIPKSGIEGIMIVDRVTSDGDLLRTSESLEAAFQAGDNQAIALVASETPLPGSSAALQLDGRQWLRFDYSYQHRCDACQIDYPPPQPSLFSFNNPLGACPLCEGFGDQVDVDMGLVVPDPTKTIREGAIAVWNSPSYNHELHELLELADDYKIPVDVPYSKLSKKAIAIIQKGVPERDFGGLDGFFAWLERKKYKLHVRVFLSRYRSYSKCRECDGQRLRPEALAYRVQGKNFAEWTALQVDAAAQALSELDFQEQKKAITAEILRQIGNRLGYLQDVGLGYLQLNRTLRTLSGGESQRVALTSALGSSLVNMLYVLDEPTAGLHPIDVDRLVHSITALRERGNTVIAVEHDETLIRTADWVVEFGPQAGVSGGECLFEGTPQELLADADSLTADYLTGRRGYVPDESTRRSAKGSITLKGAKGHNLQNIDVTFPLGVLCLVTGVSGSGKSSLVHDTLYGALCRKKQKKVPETLEYSDVVGAGQIDDVVLIDQAPISRSARSIPVTYVKAFDPIRTVFAETVEARTRNFAAGHFSFNSDAGRCPRCEGDGVLQIDMQFLADISVVCPDCQGTRYRREVLQVRYRDRTIAEVLAMTVRSAHSFFRGQPKVQAKLQRLIDVGLGYIGLGQRATTLSSGEAQRLKLAAFLTGARRRRTLFLLDEPTTGLHFADIVQLQDCFAALLEDGHSLVIVEHNVQLMLGADHIIDLGPGAAAQGGRVVASGTPEQISKVTESGTGQVLAASFKS</sequence>
<dbReference type="Gene3D" id="3.30.190.20">
    <property type="match status" value="1"/>
</dbReference>
<dbReference type="PANTHER" id="PTHR43152:SF3">
    <property type="entry name" value="UVRABC SYSTEM PROTEIN A"/>
    <property type="match status" value="1"/>
</dbReference>
<dbReference type="InterPro" id="IPR003439">
    <property type="entry name" value="ABC_transporter-like_ATP-bd"/>
</dbReference>
<evidence type="ECO:0000256" key="11">
    <source>
        <dbReference type="ARBA" id="ARBA00022881"/>
    </source>
</evidence>
<dbReference type="InterPro" id="IPR027417">
    <property type="entry name" value="P-loop_NTPase"/>
</dbReference>
<evidence type="ECO:0000256" key="2">
    <source>
        <dbReference type="ARBA" id="ARBA00022490"/>
    </source>
</evidence>
<dbReference type="GO" id="GO:0009380">
    <property type="term" value="C:excinuclease repair complex"/>
    <property type="evidence" value="ECO:0007669"/>
    <property type="project" value="InterPro"/>
</dbReference>
<dbReference type="GO" id="GO:0006289">
    <property type="term" value="P:nucleotide-excision repair"/>
    <property type="evidence" value="ECO:0007669"/>
    <property type="project" value="InterPro"/>
</dbReference>
<organism evidence="18 19">
    <name type="scientific">Roseimaritima multifibrata</name>
    <dbReference type="NCBI Taxonomy" id="1930274"/>
    <lineage>
        <taxon>Bacteria</taxon>
        <taxon>Pseudomonadati</taxon>
        <taxon>Planctomycetota</taxon>
        <taxon>Planctomycetia</taxon>
        <taxon>Pirellulales</taxon>
        <taxon>Pirellulaceae</taxon>
        <taxon>Roseimaritima</taxon>
    </lineage>
</organism>
<evidence type="ECO:0000256" key="13">
    <source>
        <dbReference type="ARBA" id="ARBA00023204"/>
    </source>
</evidence>
<dbReference type="Gene3D" id="1.20.1580.10">
    <property type="entry name" value="ABC transporter ATPase like domain"/>
    <property type="match status" value="4"/>
</dbReference>
<dbReference type="GO" id="GO:0016887">
    <property type="term" value="F:ATP hydrolysis activity"/>
    <property type="evidence" value="ECO:0007669"/>
    <property type="project" value="InterPro"/>
</dbReference>
<dbReference type="GO" id="GO:0008270">
    <property type="term" value="F:zinc ion binding"/>
    <property type="evidence" value="ECO:0007669"/>
    <property type="project" value="UniProtKB-KW"/>
</dbReference>
<dbReference type="Pfam" id="PF17755">
    <property type="entry name" value="UvrA_DNA-bind"/>
    <property type="match status" value="1"/>
</dbReference>
<accession>A0A517MH32</accession>
<dbReference type="PROSITE" id="PS00211">
    <property type="entry name" value="ABC_TRANSPORTER_1"/>
    <property type="match status" value="1"/>
</dbReference>
<evidence type="ECO:0000259" key="17">
    <source>
        <dbReference type="PROSITE" id="PS50893"/>
    </source>
</evidence>
<evidence type="ECO:0000313" key="19">
    <source>
        <dbReference type="Proteomes" id="UP000320672"/>
    </source>
</evidence>
<evidence type="ECO:0000256" key="9">
    <source>
        <dbReference type="ARBA" id="ARBA00022833"/>
    </source>
</evidence>
<keyword evidence="19" id="KW-1185">Reference proteome</keyword>
<name>A0A517MH32_9BACT</name>
<evidence type="ECO:0000256" key="4">
    <source>
        <dbReference type="ARBA" id="ARBA00022737"/>
    </source>
</evidence>
<dbReference type="PROSITE" id="PS50893">
    <property type="entry name" value="ABC_TRANSPORTER_2"/>
    <property type="match status" value="1"/>
</dbReference>
<dbReference type="GO" id="GO:0005524">
    <property type="term" value="F:ATP binding"/>
    <property type="evidence" value="ECO:0007669"/>
    <property type="project" value="UniProtKB-KW"/>
</dbReference>
<keyword evidence="12" id="KW-0238">DNA-binding</keyword>
<keyword evidence="6" id="KW-0227">DNA damage</keyword>
<evidence type="ECO:0000256" key="16">
    <source>
        <dbReference type="ARBA" id="ARBA00042156"/>
    </source>
</evidence>
<keyword evidence="11" id="KW-0267">Excision nuclease</keyword>
<dbReference type="RefSeq" id="WP_246109405.1">
    <property type="nucleotide sequence ID" value="NZ_CP036262.1"/>
</dbReference>
<keyword evidence="7" id="KW-0228">DNA excision</keyword>
<keyword evidence="8" id="KW-0863">Zinc-finger</keyword>
<evidence type="ECO:0000256" key="10">
    <source>
        <dbReference type="ARBA" id="ARBA00022840"/>
    </source>
</evidence>
<dbReference type="InterPro" id="IPR003593">
    <property type="entry name" value="AAA+_ATPase"/>
</dbReference>
<dbReference type="InterPro" id="IPR004602">
    <property type="entry name" value="UvrA"/>
</dbReference>
<dbReference type="PANTHER" id="PTHR43152">
    <property type="entry name" value="UVRABC SYSTEM PROTEIN A"/>
    <property type="match status" value="1"/>
</dbReference>
<keyword evidence="9" id="KW-0862">Zinc</keyword>
<protein>
    <recommendedName>
        <fullName evidence="15">UvrABC system protein A</fullName>
    </recommendedName>
    <alternativeName>
        <fullName evidence="16">Excinuclease ABC subunit A</fullName>
    </alternativeName>
</protein>
<feature type="domain" description="ABC transporter" evidence="17">
    <location>
        <begin position="612"/>
        <end position="942"/>
    </location>
</feature>
<evidence type="ECO:0000256" key="14">
    <source>
        <dbReference type="ARBA" id="ARBA00038000"/>
    </source>
</evidence>
<keyword evidence="13" id="KW-0234">DNA repair</keyword>
<dbReference type="AlphaFoldDB" id="A0A517MH32"/>
<evidence type="ECO:0000256" key="5">
    <source>
        <dbReference type="ARBA" id="ARBA00022741"/>
    </source>
</evidence>
<evidence type="ECO:0000256" key="7">
    <source>
        <dbReference type="ARBA" id="ARBA00022769"/>
    </source>
</evidence>
<comment type="subcellular location">
    <subcellularLocation>
        <location evidence="1">Cytoplasm</location>
    </subcellularLocation>
</comment>
<reference evidence="18 19" key="1">
    <citation type="submission" date="2019-02" db="EMBL/GenBank/DDBJ databases">
        <title>Deep-cultivation of Planctomycetes and their phenomic and genomic characterization uncovers novel biology.</title>
        <authorList>
            <person name="Wiegand S."/>
            <person name="Jogler M."/>
            <person name="Boedeker C."/>
            <person name="Pinto D."/>
            <person name="Vollmers J."/>
            <person name="Rivas-Marin E."/>
            <person name="Kohn T."/>
            <person name="Peeters S.H."/>
            <person name="Heuer A."/>
            <person name="Rast P."/>
            <person name="Oberbeckmann S."/>
            <person name="Bunk B."/>
            <person name="Jeske O."/>
            <person name="Meyerdierks A."/>
            <person name="Storesund J.E."/>
            <person name="Kallscheuer N."/>
            <person name="Luecker S."/>
            <person name="Lage O.M."/>
            <person name="Pohl T."/>
            <person name="Merkel B.J."/>
            <person name="Hornburger P."/>
            <person name="Mueller R.-W."/>
            <person name="Bruemmer F."/>
            <person name="Labrenz M."/>
            <person name="Spormann A.M."/>
            <person name="Op den Camp H."/>
            <person name="Overmann J."/>
            <person name="Amann R."/>
            <person name="Jetten M.S.M."/>
            <person name="Mascher T."/>
            <person name="Medema M.H."/>
            <person name="Devos D.P."/>
            <person name="Kaster A.-K."/>
            <person name="Ovreas L."/>
            <person name="Rohde M."/>
            <person name="Galperin M.Y."/>
            <person name="Jogler C."/>
        </authorList>
    </citation>
    <scope>NUCLEOTIDE SEQUENCE [LARGE SCALE GENOMIC DNA]</scope>
    <source>
        <strain evidence="18 19">FF011L</strain>
    </source>
</reference>
<dbReference type="InterPro" id="IPR041552">
    <property type="entry name" value="UvrA_DNA-bd"/>
</dbReference>
<keyword evidence="2" id="KW-0963">Cytoplasm</keyword>
<dbReference type="KEGG" id="rml:FF011L_29700"/>
<keyword evidence="10" id="KW-0067">ATP-binding</keyword>
<dbReference type="EMBL" id="CP036262">
    <property type="protein sequence ID" value="QDS94192.1"/>
    <property type="molecule type" value="Genomic_DNA"/>
</dbReference>
<dbReference type="GO" id="GO:0005737">
    <property type="term" value="C:cytoplasm"/>
    <property type="evidence" value="ECO:0007669"/>
    <property type="project" value="UniProtKB-SubCell"/>
</dbReference>
<evidence type="ECO:0000256" key="15">
    <source>
        <dbReference type="ARBA" id="ARBA00039316"/>
    </source>
</evidence>
<dbReference type="Gene3D" id="3.40.50.300">
    <property type="entry name" value="P-loop containing nucleotide triphosphate hydrolases"/>
    <property type="match status" value="3"/>
</dbReference>
<evidence type="ECO:0000256" key="6">
    <source>
        <dbReference type="ARBA" id="ARBA00022763"/>
    </source>
</evidence>
<dbReference type="Gene3D" id="1.10.8.280">
    <property type="entry name" value="ABC transporter ATPase domain-like"/>
    <property type="match status" value="2"/>
</dbReference>
<evidence type="ECO:0000313" key="18">
    <source>
        <dbReference type="EMBL" id="QDS94192.1"/>
    </source>
</evidence>
<dbReference type="GO" id="GO:0003677">
    <property type="term" value="F:DNA binding"/>
    <property type="evidence" value="ECO:0007669"/>
    <property type="project" value="UniProtKB-KW"/>
</dbReference>